<keyword evidence="1" id="KW-1133">Transmembrane helix</keyword>
<dbReference type="EMBL" id="JADCNL010000012">
    <property type="protein sequence ID" value="KAG0458182.1"/>
    <property type="molecule type" value="Genomic_DNA"/>
</dbReference>
<organism evidence="2 3">
    <name type="scientific">Vanilla planifolia</name>
    <name type="common">Vanilla</name>
    <dbReference type="NCBI Taxonomy" id="51239"/>
    <lineage>
        <taxon>Eukaryota</taxon>
        <taxon>Viridiplantae</taxon>
        <taxon>Streptophyta</taxon>
        <taxon>Embryophyta</taxon>
        <taxon>Tracheophyta</taxon>
        <taxon>Spermatophyta</taxon>
        <taxon>Magnoliopsida</taxon>
        <taxon>Liliopsida</taxon>
        <taxon>Asparagales</taxon>
        <taxon>Orchidaceae</taxon>
        <taxon>Vanilloideae</taxon>
        <taxon>Vanilleae</taxon>
        <taxon>Vanilla</taxon>
    </lineage>
</organism>
<gene>
    <name evidence="2" type="ORF">HPP92_023339</name>
</gene>
<accession>A0A835UE18</accession>
<evidence type="ECO:0000313" key="3">
    <source>
        <dbReference type="Proteomes" id="UP000636800"/>
    </source>
</evidence>
<evidence type="ECO:0000313" key="2">
    <source>
        <dbReference type="EMBL" id="KAG0458182.1"/>
    </source>
</evidence>
<dbReference type="AlphaFoldDB" id="A0A835UE18"/>
<dbReference type="InterPro" id="IPR055283">
    <property type="entry name" value="TAXIMIN_1/2"/>
</dbReference>
<dbReference type="PANTHER" id="PTHR33834:SF2">
    <property type="entry name" value="SIGNALING PEPTIDE TAXIMIN 1"/>
    <property type="match status" value="1"/>
</dbReference>
<name>A0A835UE18_VANPL</name>
<sequence>MCCDSDCKCRPIGWLLGLPFALLALLVSLVGIVIWIVGQESDPPTPLSFSPFSISISHL</sequence>
<evidence type="ECO:0000256" key="1">
    <source>
        <dbReference type="SAM" id="Phobius"/>
    </source>
</evidence>
<dbReference type="Proteomes" id="UP000636800">
    <property type="component" value="Chromosome 12"/>
</dbReference>
<reference evidence="2 3" key="1">
    <citation type="journal article" date="2020" name="Nat. Food">
        <title>A phased Vanilla planifolia genome enables genetic improvement of flavour and production.</title>
        <authorList>
            <person name="Hasing T."/>
            <person name="Tang H."/>
            <person name="Brym M."/>
            <person name="Khazi F."/>
            <person name="Huang T."/>
            <person name="Chambers A.H."/>
        </authorList>
    </citation>
    <scope>NUCLEOTIDE SEQUENCE [LARGE SCALE GENOMIC DNA]</scope>
    <source>
        <tissue evidence="2">Leaf</tissue>
    </source>
</reference>
<keyword evidence="1" id="KW-0472">Membrane</keyword>
<comment type="caution">
    <text evidence="2">The sequence shown here is derived from an EMBL/GenBank/DDBJ whole genome shotgun (WGS) entry which is preliminary data.</text>
</comment>
<dbReference type="PANTHER" id="PTHR33834">
    <property type="entry name" value="SIGNALING PEPTIDE TAXIMIN 2"/>
    <property type="match status" value="1"/>
</dbReference>
<keyword evidence="1" id="KW-0812">Transmembrane</keyword>
<proteinExistence type="predicted"/>
<feature type="transmembrane region" description="Helical" evidence="1">
    <location>
        <begin position="12"/>
        <end position="37"/>
    </location>
</feature>
<protein>
    <submittedName>
        <fullName evidence="2">Uncharacterized protein</fullName>
    </submittedName>
</protein>
<keyword evidence="3" id="KW-1185">Reference proteome</keyword>